<dbReference type="GO" id="GO:0044877">
    <property type="term" value="F:protein-containing complex binding"/>
    <property type="evidence" value="ECO:0007669"/>
    <property type="project" value="TreeGrafter"/>
</dbReference>
<dbReference type="SUPFAM" id="SSF51735">
    <property type="entry name" value="NAD(P)-binding Rossmann-fold domains"/>
    <property type="match status" value="1"/>
</dbReference>
<dbReference type="InterPro" id="IPR051207">
    <property type="entry name" value="ComplexI_NDUFA9_subunit"/>
</dbReference>
<evidence type="ECO:0000259" key="1">
    <source>
        <dbReference type="Pfam" id="PF13460"/>
    </source>
</evidence>
<evidence type="ECO:0000313" key="2">
    <source>
        <dbReference type="EMBL" id="RKR89246.1"/>
    </source>
</evidence>
<comment type="caution">
    <text evidence="2">The sequence shown here is derived from an EMBL/GenBank/DDBJ whole genome shotgun (WGS) entry which is preliminary data.</text>
</comment>
<dbReference type="RefSeq" id="WP_121157725.1">
    <property type="nucleotide sequence ID" value="NZ_RBKT01000001.1"/>
</dbReference>
<dbReference type="Gene3D" id="3.40.50.720">
    <property type="entry name" value="NAD(P)-binding Rossmann-like Domain"/>
    <property type="match status" value="1"/>
</dbReference>
<proteinExistence type="predicted"/>
<protein>
    <submittedName>
        <fullName evidence="2">Uncharacterized protein YbjT (DUF2867 family)</fullName>
    </submittedName>
</protein>
<dbReference type="AlphaFoldDB" id="A0A495JJQ2"/>
<dbReference type="InterPro" id="IPR016040">
    <property type="entry name" value="NAD(P)-bd_dom"/>
</dbReference>
<accession>A0A495JJQ2</accession>
<dbReference type="Pfam" id="PF13460">
    <property type="entry name" value="NAD_binding_10"/>
    <property type="match status" value="1"/>
</dbReference>
<dbReference type="Proteomes" id="UP000277671">
    <property type="component" value="Unassembled WGS sequence"/>
</dbReference>
<dbReference type="OrthoDB" id="9771302at2"/>
<keyword evidence="3" id="KW-1185">Reference proteome</keyword>
<dbReference type="PANTHER" id="PTHR12126:SF11">
    <property type="entry name" value="NADH DEHYDROGENASE [UBIQUINONE] 1 ALPHA SUBCOMPLEX SUBUNIT 9, MITOCHONDRIAL"/>
    <property type="match status" value="1"/>
</dbReference>
<dbReference type="InterPro" id="IPR036291">
    <property type="entry name" value="NAD(P)-bd_dom_sf"/>
</dbReference>
<dbReference type="PANTHER" id="PTHR12126">
    <property type="entry name" value="NADH-UBIQUINONE OXIDOREDUCTASE 39 KDA SUBUNIT-RELATED"/>
    <property type="match status" value="1"/>
</dbReference>
<gene>
    <name evidence="2" type="ORF">BDK92_3586</name>
</gene>
<organism evidence="2 3">
    <name type="scientific">Micromonospora pisi</name>
    <dbReference type="NCBI Taxonomy" id="589240"/>
    <lineage>
        <taxon>Bacteria</taxon>
        <taxon>Bacillati</taxon>
        <taxon>Actinomycetota</taxon>
        <taxon>Actinomycetes</taxon>
        <taxon>Micromonosporales</taxon>
        <taxon>Micromonosporaceae</taxon>
        <taxon>Micromonospora</taxon>
    </lineage>
</organism>
<feature type="domain" description="NAD(P)-binding" evidence="1">
    <location>
        <begin position="7"/>
        <end position="139"/>
    </location>
</feature>
<name>A0A495JJQ2_9ACTN</name>
<sequence>MRVLVTGASGTLGRKVVPHLVAAGHEVRAMSRRPRPGGDGVEWVVADLGAGTGVDLAVTGVDAVVHLASATRSFDARVDVAGTRRLVTDSAEAGVRHLLYVSIVGIDEVPLRYYRLKLAAERIVTTGEVPWSVLRATQFPQLLDGMLRVAGRLGPVFGDRAMLVQPVDPGDVAGRIADRLVAGPGRTIEEYGGPQVLRYDEAVAAWSVARGRRRSLLSIRVPGRFGRAVRAGGLTTTATPTGSRTWADYLADTYGGSARK</sequence>
<dbReference type="EMBL" id="RBKT01000001">
    <property type="protein sequence ID" value="RKR89246.1"/>
    <property type="molecule type" value="Genomic_DNA"/>
</dbReference>
<reference evidence="2 3" key="1">
    <citation type="submission" date="2018-10" db="EMBL/GenBank/DDBJ databases">
        <title>Sequencing the genomes of 1000 actinobacteria strains.</title>
        <authorList>
            <person name="Klenk H.-P."/>
        </authorList>
    </citation>
    <scope>NUCLEOTIDE SEQUENCE [LARGE SCALE GENOMIC DNA]</scope>
    <source>
        <strain evidence="2 3">DSM 45175</strain>
    </source>
</reference>
<evidence type="ECO:0000313" key="3">
    <source>
        <dbReference type="Proteomes" id="UP000277671"/>
    </source>
</evidence>